<dbReference type="AlphaFoldDB" id="A0A9Y2MVH0"/>
<dbReference type="KEGG" id="acab:QRX50_35525"/>
<evidence type="ECO:0000313" key="1">
    <source>
        <dbReference type="EMBL" id="WIX76722.1"/>
    </source>
</evidence>
<keyword evidence="2" id="KW-1185">Reference proteome</keyword>
<dbReference type="Pfam" id="PF13398">
    <property type="entry name" value="Peptidase_M50B"/>
    <property type="match status" value="1"/>
</dbReference>
<proteinExistence type="predicted"/>
<evidence type="ECO:0000313" key="2">
    <source>
        <dbReference type="Proteomes" id="UP001236014"/>
    </source>
</evidence>
<reference evidence="1 2" key="1">
    <citation type="submission" date="2023-06" db="EMBL/GenBank/DDBJ databases">
        <authorList>
            <person name="Oyuntsetseg B."/>
            <person name="Kim S.B."/>
        </authorList>
    </citation>
    <scope>NUCLEOTIDE SEQUENCE [LARGE SCALE GENOMIC DNA]</scope>
    <source>
        <strain evidence="1 2">2-15</strain>
    </source>
</reference>
<protein>
    <submittedName>
        <fullName evidence="1">Uncharacterized protein</fullName>
    </submittedName>
</protein>
<gene>
    <name evidence="1" type="ORF">QRX50_35525</name>
</gene>
<organism evidence="1 2">
    <name type="scientific">Amycolatopsis carbonis</name>
    <dbReference type="NCBI Taxonomy" id="715471"/>
    <lineage>
        <taxon>Bacteria</taxon>
        <taxon>Bacillati</taxon>
        <taxon>Actinomycetota</taxon>
        <taxon>Actinomycetes</taxon>
        <taxon>Pseudonocardiales</taxon>
        <taxon>Pseudonocardiaceae</taxon>
        <taxon>Amycolatopsis</taxon>
    </lineage>
</organism>
<name>A0A9Y2MVH0_9PSEU</name>
<sequence>MVGSRDLLMDRANVVGTVFHGGGHALASIVTGGGVTQIMITSANSRGGRP</sequence>
<dbReference type="EMBL" id="CP127294">
    <property type="protein sequence ID" value="WIX76722.1"/>
    <property type="molecule type" value="Genomic_DNA"/>
</dbReference>
<dbReference type="InterPro" id="IPR049500">
    <property type="entry name" value="Peptidase_M50B-like"/>
</dbReference>
<dbReference type="Proteomes" id="UP001236014">
    <property type="component" value="Chromosome"/>
</dbReference>
<accession>A0A9Y2MVH0</accession>
<dbReference type="RefSeq" id="WP_285967470.1">
    <property type="nucleotide sequence ID" value="NZ_CP127294.1"/>
</dbReference>